<keyword evidence="7" id="KW-1133">Transmembrane helix</keyword>
<keyword evidence="10" id="KW-1185">Reference proteome</keyword>
<evidence type="ECO:0000256" key="4">
    <source>
        <dbReference type="ARBA" id="ARBA00022777"/>
    </source>
</evidence>
<evidence type="ECO:0000256" key="3">
    <source>
        <dbReference type="ARBA" id="ARBA00022679"/>
    </source>
</evidence>
<gene>
    <name evidence="9" type="ORF">FOC49_07795</name>
</gene>
<name>A0AAP9HDV8_9BACL</name>
<keyword evidence="6" id="KW-0175">Coiled coil</keyword>
<dbReference type="Gene3D" id="1.20.5.1930">
    <property type="match status" value="1"/>
</dbReference>
<evidence type="ECO:0000256" key="1">
    <source>
        <dbReference type="ARBA" id="ARBA00000085"/>
    </source>
</evidence>
<feature type="domain" description="Signal transduction histidine kinase subgroup 3 dimerisation and phosphoacceptor" evidence="8">
    <location>
        <begin position="176"/>
        <end position="241"/>
    </location>
</feature>
<dbReference type="PANTHER" id="PTHR24421:SF63">
    <property type="entry name" value="SENSOR HISTIDINE KINASE DESK"/>
    <property type="match status" value="1"/>
</dbReference>
<keyword evidence="7" id="KW-0812">Transmembrane</keyword>
<feature type="coiled-coil region" evidence="6">
    <location>
        <begin position="142"/>
        <end position="169"/>
    </location>
</feature>
<keyword evidence="7" id="KW-0472">Membrane</keyword>
<proteinExistence type="predicted"/>
<dbReference type="EC" id="2.7.13.3" evidence="2"/>
<evidence type="ECO:0000256" key="7">
    <source>
        <dbReference type="SAM" id="Phobius"/>
    </source>
</evidence>
<sequence>MKKILAIILKENFPFYISLVFFIFPFIYTITGTYPFYVLYFTIIAVIDYIVILYTKNKYIIFAQWSYLVFYVIYMTITIHPMNMLYSFYLSSLLIWRFHDNYTTYRTISFLGTINYLMIHISLSSFNIADKVIMFFFYFLCLASYFLQKRNYEKELLKEERNKRNEHINILLAENERNRISQDLHDSIGHTFVMLKLKAELAEKYLEKNNIEAAKQELGEISKISRESMNNTREIINKLKQRSIEEELHIIQDIMTMSNIQINVKNNIFSKPTTVQEWALTMILKELANNIIKHSNATECDIIINEDKEQYSLLFSDNGCGFEKINGEELKSIKERLKAVNGEVNIISSKKPTTIKITIIKN</sequence>
<dbReference type="InterPro" id="IPR036890">
    <property type="entry name" value="HATPase_C_sf"/>
</dbReference>
<organism evidence="9 10">
    <name type="scientific">Gemella morbillorum</name>
    <dbReference type="NCBI Taxonomy" id="29391"/>
    <lineage>
        <taxon>Bacteria</taxon>
        <taxon>Bacillati</taxon>
        <taxon>Bacillota</taxon>
        <taxon>Bacilli</taxon>
        <taxon>Bacillales</taxon>
        <taxon>Gemellaceae</taxon>
        <taxon>Gemella</taxon>
    </lineage>
</organism>
<dbReference type="SUPFAM" id="SSF55874">
    <property type="entry name" value="ATPase domain of HSP90 chaperone/DNA topoisomerase II/histidine kinase"/>
    <property type="match status" value="1"/>
</dbReference>
<evidence type="ECO:0000256" key="6">
    <source>
        <dbReference type="SAM" id="Coils"/>
    </source>
</evidence>
<keyword evidence="4 9" id="KW-0418">Kinase</keyword>
<protein>
    <recommendedName>
        <fullName evidence="2">histidine kinase</fullName>
        <ecNumber evidence="2">2.7.13.3</ecNumber>
    </recommendedName>
</protein>
<comment type="catalytic activity">
    <reaction evidence="1">
        <text>ATP + protein L-histidine = ADP + protein N-phospho-L-histidine.</text>
        <dbReference type="EC" id="2.7.13.3"/>
    </reaction>
</comment>
<evidence type="ECO:0000256" key="5">
    <source>
        <dbReference type="ARBA" id="ARBA00023012"/>
    </source>
</evidence>
<dbReference type="Proteomes" id="UP000425411">
    <property type="component" value="Chromosome"/>
</dbReference>
<feature type="transmembrane region" description="Helical" evidence="7">
    <location>
        <begin position="67"/>
        <end position="89"/>
    </location>
</feature>
<dbReference type="GO" id="GO:0016020">
    <property type="term" value="C:membrane"/>
    <property type="evidence" value="ECO:0007669"/>
    <property type="project" value="InterPro"/>
</dbReference>
<dbReference type="EMBL" id="CP046314">
    <property type="protein sequence ID" value="QGS09788.1"/>
    <property type="molecule type" value="Genomic_DNA"/>
</dbReference>
<dbReference type="AlphaFoldDB" id="A0AAP9HDV8"/>
<dbReference type="PANTHER" id="PTHR24421">
    <property type="entry name" value="NITRATE/NITRITE SENSOR PROTEIN NARX-RELATED"/>
    <property type="match status" value="1"/>
</dbReference>
<feature type="transmembrane region" description="Helical" evidence="7">
    <location>
        <begin position="12"/>
        <end position="31"/>
    </location>
</feature>
<evidence type="ECO:0000313" key="10">
    <source>
        <dbReference type="Proteomes" id="UP000425411"/>
    </source>
</evidence>
<feature type="transmembrane region" description="Helical" evidence="7">
    <location>
        <begin position="128"/>
        <end position="147"/>
    </location>
</feature>
<reference evidence="9 10" key="1">
    <citation type="submission" date="2019-11" db="EMBL/GenBank/DDBJ databases">
        <title>FDA dAtabase for Regulatory Grade micrObial Sequences (FDA-ARGOS): Supporting development and validation of Infectious Disease Dx tests.</title>
        <authorList>
            <person name="Turner S."/>
            <person name="Byrd R."/>
            <person name="Tallon L."/>
            <person name="Sadzewicz L."/>
            <person name="Vavikolanu K."/>
            <person name="Mehta A."/>
            <person name="Aluvathingal J."/>
            <person name="Nadendla S."/>
            <person name="Myers T."/>
            <person name="Yan Y."/>
            <person name="Sichtig H."/>
        </authorList>
    </citation>
    <scope>NUCLEOTIDE SEQUENCE [LARGE SCALE GENOMIC DNA]</scope>
    <source>
        <strain evidence="9 10">FDAARGOS_741</strain>
    </source>
</reference>
<accession>A0AAP9HDV8</accession>
<evidence type="ECO:0000259" key="8">
    <source>
        <dbReference type="Pfam" id="PF07730"/>
    </source>
</evidence>
<dbReference type="RefSeq" id="WP_004632605.1">
    <property type="nucleotide sequence ID" value="NZ_CP046314.1"/>
</dbReference>
<dbReference type="InterPro" id="IPR011712">
    <property type="entry name" value="Sig_transdc_His_kin_sub3_dim/P"/>
</dbReference>
<dbReference type="GO" id="GO:0046983">
    <property type="term" value="F:protein dimerization activity"/>
    <property type="evidence" value="ECO:0007669"/>
    <property type="project" value="InterPro"/>
</dbReference>
<evidence type="ECO:0000256" key="2">
    <source>
        <dbReference type="ARBA" id="ARBA00012438"/>
    </source>
</evidence>
<dbReference type="InterPro" id="IPR050482">
    <property type="entry name" value="Sensor_HK_TwoCompSys"/>
</dbReference>
<dbReference type="Pfam" id="PF07730">
    <property type="entry name" value="HisKA_3"/>
    <property type="match status" value="1"/>
</dbReference>
<keyword evidence="5" id="KW-0902">Two-component regulatory system</keyword>
<feature type="transmembrane region" description="Helical" evidence="7">
    <location>
        <begin position="37"/>
        <end position="55"/>
    </location>
</feature>
<dbReference type="GO" id="GO:0000155">
    <property type="term" value="F:phosphorelay sensor kinase activity"/>
    <property type="evidence" value="ECO:0007669"/>
    <property type="project" value="InterPro"/>
</dbReference>
<keyword evidence="3" id="KW-0808">Transferase</keyword>
<dbReference type="Gene3D" id="3.30.565.10">
    <property type="entry name" value="Histidine kinase-like ATPase, C-terminal domain"/>
    <property type="match status" value="1"/>
</dbReference>
<evidence type="ECO:0000313" key="9">
    <source>
        <dbReference type="EMBL" id="QGS09788.1"/>
    </source>
</evidence>
<dbReference type="CDD" id="cd16917">
    <property type="entry name" value="HATPase_UhpB-NarQ-NarX-like"/>
    <property type="match status" value="1"/>
</dbReference>